<accession>A0A8K0PEU6</accession>
<organism evidence="1 2">
    <name type="scientific">Elsinoe batatas</name>
    <dbReference type="NCBI Taxonomy" id="2601811"/>
    <lineage>
        <taxon>Eukaryota</taxon>
        <taxon>Fungi</taxon>
        <taxon>Dikarya</taxon>
        <taxon>Ascomycota</taxon>
        <taxon>Pezizomycotina</taxon>
        <taxon>Dothideomycetes</taxon>
        <taxon>Dothideomycetidae</taxon>
        <taxon>Myriangiales</taxon>
        <taxon>Elsinoaceae</taxon>
        <taxon>Elsinoe</taxon>
    </lineage>
</organism>
<protein>
    <submittedName>
        <fullName evidence="1">Uncharacterized protein</fullName>
    </submittedName>
</protein>
<name>A0A8K0PEU6_9PEZI</name>
<comment type="caution">
    <text evidence="1">The sequence shown here is derived from an EMBL/GenBank/DDBJ whole genome shotgun (WGS) entry which is preliminary data.</text>
</comment>
<dbReference type="AlphaFoldDB" id="A0A8K0PEU6"/>
<sequence>MCQRHSIFPRIRLHQLHIMRASHDKDTYNPPSYACHVYTNLKNHITIGIISNQRRSFLPRSLEGLATDVDSEWLGKTILGRGGVGKARTDFSGDIRSMPGERRYRLLWRAYRTRIQMMHTSLSIAVCAMWFCVC</sequence>
<evidence type="ECO:0000313" key="2">
    <source>
        <dbReference type="Proteomes" id="UP000809789"/>
    </source>
</evidence>
<dbReference type="EMBL" id="JAESVG020000007">
    <property type="protein sequence ID" value="KAG8625937.1"/>
    <property type="molecule type" value="Genomic_DNA"/>
</dbReference>
<evidence type="ECO:0000313" key="1">
    <source>
        <dbReference type="EMBL" id="KAG8625937.1"/>
    </source>
</evidence>
<proteinExistence type="predicted"/>
<dbReference type="Proteomes" id="UP000809789">
    <property type="component" value="Unassembled WGS sequence"/>
</dbReference>
<keyword evidence="2" id="KW-1185">Reference proteome</keyword>
<reference evidence="1" key="1">
    <citation type="submission" date="2021-07" db="EMBL/GenBank/DDBJ databases">
        <title>Elsinoe batatas strain:CRI-CJ2 Genome sequencing and assembly.</title>
        <authorList>
            <person name="Huang L."/>
        </authorList>
    </citation>
    <scope>NUCLEOTIDE SEQUENCE</scope>
    <source>
        <strain evidence="1">CRI-CJ2</strain>
    </source>
</reference>
<gene>
    <name evidence="1" type="ORF">KVT40_006338</name>
</gene>